<name>A0A2P6CFA7_9FLAO</name>
<protein>
    <recommendedName>
        <fullName evidence="2">Peptidase M1 membrane alanine aminopeptidase domain-containing protein</fullName>
    </recommendedName>
</protein>
<feature type="transmembrane region" description="Helical" evidence="1">
    <location>
        <begin position="248"/>
        <end position="265"/>
    </location>
</feature>
<dbReference type="Gene3D" id="1.10.390.10">
    <property type="entry name" value="Neutral Protease Domain 2"/>
    <property type="match status" value="1"/>
</dbReference>
<evidence type="ECO:0000259" key="2">
    <source>
        <dbReference type="Pfam" id="PF01433"/>
    </source>
</evidence>
<dbReference type="EMBL" id="MSCK01000001">
    <property type="protein sequence ID" value="PQJ73546.1"/>
    <property type="molecule type" value="Genomic_DNA"/>
</dbReference>
<proteinExistence type="predicted"/>
<keyword evidence="1" id="KW-1133">Transmembrane helix</keyword>
<feature type="transmembrane region" description="Helical" evidence="1">
    <location>
        <begin position="452"/>
        <end position="471"/>
    </location>
</feature>
<feature type="domain" description="Peptidase M1 membrane alanine aminopeptidase" evidence="2">
    <location>
        <begin position="919"/>
        <end position="1068"/>
    </location>
</feature>
<dbReference type="AlphaFoldDB" id="A0A2P6CFA7"/>
<dbReference type="RefSeq" id="WP_105049209.1">
    <property type="nucleotide sequence ID" value="NZ_CP150661.1"/>
</dbReference>
<feature type="transmembrane region" description="Helical" evidence="1">
    <location>
        <begin position="20"/>
        <end position="41"/>
    </location>
</feature>
<dbReference type="OrthoDB" id="100605at2"/>
<feature type="transmembrane region" description="Helical" evidence="1">
    <location>
        <begin position="105"/>
        <end position="134"/>
    </location>
</feature>
<dbReference type="GO" id="GO:0008270">
    <property type="term" value="F:zinc ion binding"/>
    <property type="evidence" value="ECO:0007669"/>
    <property type="project" value="InterPro"/>
</dbReference>
<keyword evidence="1" id="KW-0812">Transmembrane</keyword>
<accession>A0A2P6CFA7</accession>
<sequence length="1217" mass="139190">MFSTIFKQELKYWFNRPAFYIYISIFFVLAFFLSAASAGFFDSVTATTGSSRIVNSPIGISGLFNALTIFIFFLFPSIVGVSVYRDFKSEMHTILYSYPFTKANYLFAKFFSAITIVSIIVFSIALGMIIGFRFPGTNSDIVGAFNITSYLQTYFVFILPNVLLFGAIVFAVVAFTRNIAAGFITVIILMFGQGVLESLLSDPEHRALAAILDPFGSAATNYYTKYWTPSEQNELQIPIKEMIVYNRLLWLAISTVIFGLVYRFFTFSQNAISISFRKTKGERITKTNFSGITKITLPKVSYDYSFLQNLKTTWRLSNIDFKYIIKSWAFISIVLVGLILIVVMLSEVGNLFGTPTLPVTWKMINLGGVFFGSINICTFLYAGMLVHRAKIAKINHLVDATPIPNWTLLFSKLIALIKMQLVLLAVIIISGMAFQVYKGYYDFEIGHYFLELYFLSFISLIIWALLSIFVQTLIGNPYLGLFVLLVISIGMPFLSLAGIEQSIFKYNQGPGFNYSDMNGYGATLLPYLSYKIYWILCGLLLLVVSFLFWVRGIPSSFVERIEIAKTRFKGFAAISFGVFLIAFLALGYSIYQETGTKSKKTSSKQAELQSVSWEKTYKKYEGYAQPRIVSVTADVNIFPKERLFDATATYIMVNKTNEAIDTLFLNHNSLESTFEFNKENTLVLEDTIQHFDMYQFKNKILPGDTLQLSFTVKSKKNTNYRRRSPVRENGTFINNFAMFPSLGYSSQAELTDNKTRKKYKLPVNDLRPEPTDSTALGDTYISKDSDWIDFEATVSTSKDQIAIAPGYLQKEWTEGNRKYFHYKMDSKILNFYAFNSARYQVKKELWKGISLEIYYHKGHEYNLDRMMKGMKASLDYNSKNFSPYQHKQLRIVEFPRTGGSYAQSFPNTIPFSEGVGFIADVDDKNDDGVDYPFAITVHEVAHQWWAHQVIGADVLGATMLSESLSEYVALKVLEHQQGKEKMRTFLKKALDDYLMQRTMETKRENALMYNDGQGYIRYQKGSLVFYALSDYIGEENLNGALKKYVEKVKFQEAPYTTSVEMVNYIKAATPDSLQYVIKDMFETITLYRNRVLEAKSTELENGKYKVEIEFEVSKYRNDEKGKRYYGEQVGDTLSYKTDKMNKAILSVPLADYIDIGIFTEEEVDGVKKEKELYLQKHKITQINNKVTIIVDKKPVEVGVDPYNKLIDTQSDDNRRKL</sequence>
<keyword evidence="1" id="KW-0472">Membrane</keyword>
<feature type="transmembrane region" description="Helical" evidence="1">
    <location>
        <begin position="532"/>
        <end position="550"/>
    </location>
</feature>
<feature type="transmembrane region" description="Helical" evidence="1">
    <location>
        <begin position="179"/>
        <end position="196"/>
    </location>
</feature>
<reference evidence="3 4" key="1">
    <citation type="submission" date="2016-12" db="EMBL/GenBank/DDBJ databases">
        <title>Trade-off between light-utilization and light-protection in marine flavobacteria.</title>
        <authorList>
            <person name="Kumagai Y."/>
            <person name="Yoshizawa S."/>
            <person name="Kogure K."/>
            <person name="Iwasaki W."/>
        </authorList>
    </citation>
    <scope>NUCLEOTIDE SEQUENCE [LARGE SCALE GENOMIC DNA]</scope>
    <source>
        <strain evidence="3 4">KCTC 12100</strain>
    </source>
</reference>
<dbReference type="SUPFAM" id="SSF55486">
    <property type="entry name" value="Metalloproteases ('zincins'), catalytic domain"/>
    <property type="match status" value="1"/>
</dbReference>
<keyword evidence="4" id="KW-1185">Reference proteome</keyword>
<gene>
    <name evidence="3" type="ORF">BTO14_09835</name>
</gene>
<dbReference type="InterPro" id="IPR014782">
    <property type="entry name" value="Peptidase_M1_dom"/>
</dbReference>
<feature type="transmembrane region" description="Helical" evidence="1">
    <location>
        <begin position="478"/>
        <end position="499"/>
    </location>
</feature>
<evidence type="ECO:0000256" key="1">
    <source>
        <dbReference type="SAM" id="Phobius"/>
    </source>
</evidence>
<feature type="transmembrane region" description="Helical" evidence="1">
    <location>
        <begin position="154"/>
        <end position="172"/>
    </location>
</feature>
<feature type="transmembrane region" description="Helical" evidence="1">
    <location>
        <begin position="571"/>
        <end position="591"/>
    </location>
</feature>
<dbReference type="GO" id="GO:0008237">
    <property type="term" value="F:metallopeptidase activity"/>
    <property type="evidence" value="ECO:0007669"/>
    <property type="project" value="InterPro"/>
</dbReference>
<dbReference type="InterPro" id="IPR027268">
    <property type="entry name" value="Peptidase_M4/M1_CTD_sf"/>
</dbReference>
<feature type="transmembrane region" description="Helical" evidence="1">
    <location>
        <begin position="61"/>
        <end position="84"/>
    </location>
</feature>
<evidence type="ECO:0000313" key="3">
    <source>
        <dbReference type="EMBL" id="PQJ73546.1"/>
    </source>
</evidence>
<dbReference type="Pfam" id="PF01433">
    <property type="entry name" value="Peptidase_M1"/>
    <property type="match status" value="1"/>
</dbReference>
<comment type="caution">
    <text evidence="3">The sequence shown here is derived from an EMBL/GenBank/DDBJ whole genome shotgun (WGS) entry which is preliminary data.</text>
</comment>
<feature type="transmembrane region" description="Helical" evidence="1">
    <location>
        <begin position="366"/>
        <end position="386"/>
    </location>
</feature>
<dbReference type="Proteomes" id="UP000247345">
    <property type="component" value="Unassembled WGS sequence"/>
</dbReference>
<feature type="transmembrane region" description="Helical" evidence="1">
    <location>
        <begin position="323"/>
        <end position="346"/>
    </location>
</feature>
<evidence type="ECO:0000313" key="4">
    <source>
        <dbReference type="Proteomes" id="UP000247345"/>
    </source>
</evidence>
<organism evidence="3 4">
    <name type="scientific">Polaribacter butkevichii</name>
    <dbReference type="NCBI Taxonomy" id="218490"/>
    <lineage>
        <taxon>Bacteria</taxon>
        <taxon>Pseudomonadati</taxon>
        <taxon>Bacteroidota</taxon>
        <taxon>Flavobacteriia</taxon>
        <taxon>Flavobacteriales</taxon>
        <taxon>Flavobacteriaceae</taxon>
    </lineage>
</organism>